<evidence type="ECO:0000256" key="3">
    <source>
        <dbReference type="SAM" id="Phobius"/>
    </source>
</evidence>
<dbReference type="InterPro" id="IPR036259">
    <property type="entry name" value="MFS_trans_sf"/>
</dbReference>
<feature type="transmembrane region" description="Helical" evidence="3">
    <location>
        <begin position="147"/>
        <end position="170"/>
    </location>
</feature>
<dbReference type="EMBL" id="KZ302131">
    <property type="protein sequence ID" value="PFH47140.1"/>
    <property type="molecule type" value="Genomic_DNA"/>
</dbReference>
<comment type="subcellular location">
    <subcellularLocation>
        <location evidence="1">Membrane</location>
        <topology evidence="1">Multi-pass membrane protein</topology>
    </subcellularLocation>
</comment>
<dbReference type="InterPro" id="IPR050327">
    <property type="entry name" value="Proton-linked_MCT"/>
</dbReference>
<keyword evidence="3" id="KW-0812">Transmembrane</keyword>
<reference evidence="4 5" key="1">
    <citation type="submission" date="2014-02" db="EMBL/GenBank/DDBJ databases">
        <title>Transposable element dynamics among asymbiotic and ectomycorrhizal Amanita fungi.</title>
        <authorList>
            <consortium name="DOE Joint Genome Institute"/>
            <person name="Hess J."/>
            <person name="Skrede I."/>
            <person name="Wolfe B."/>
            <person name="LaButti K."/>
            <person name="Ohm R.A."/>
            <person name="Grigoriev I.V."/>
            <person name="Pringle A."/>
        </authorList>
    </citation>
    <scope>NUCLEOTIDE SEQUENCE [LARGE SCALE GENOMIC DNA]</scope>
    <source>
        <strain evidence="4 5">SKay4041</strain>
    </source>
</reference>
<dbReference type="OrthoDB" id="6499973at2759"/>
<feature type="transmembrane region" description="Helical" evidence="3">
    <location>
        <begin position="53"/>
        <end position="74"/>
    </location>
</feature>
<gene>
    <name evidence="4" type="ORF">AMATHDRAFT_68353</name>
</gene>
<evidence type="ECO:0000313" key="5">
    <source>
        <dbReference type="Proteomes" id="UP000242287"/>
    </source>
</evidence>
<dbReference type="Proteomes" id="UP000242287">
    <property type="component" value="Unassembled WGS sequence"/>
</dbReference>
<feature type="transmembrane region" description="Helical" evidence="3">
    <location>
        <begin position="389"/>
        <end position="409"/>
    </location>
</feature>
<accession>A0A2A9NHF3</accession>
<evidence type="ECO:0000313" key="4">
    <source>
        <dbReference type="EMBL" id="PFH47140.1"/>
    </source>
</evidence>
<feature type="transmembrane region" description="Helical" evidence="3">
    <location>
        <begin position="325"/>
        <end position="345"/>
    </location>
</feature>
<feature type="transmembrane region" description="Helical" evidence="3">
    <location>
        <begin position="351"/>
        <end position="377"/>
    </location>
</feature>
<dbReference type="Gene3D" id="1.20.1250.20">
    <property type="entry name" value="MFS general substrate transporter like domains"/>
    <property type="match status" value="2"/>
</dbReference>
<protein>
    <recommendedName>
        <fullName evidence="6">Major facilitator superfamily (MFS) profile domain-containing protein</fullName>
    </recommendedName>
</protein>
<dbReference type="Pfam" id="PF07690">
    <property type="entry name" value="MFS_1"/>
    <property type="match status" value="1"/>
</dbReference>
<sequence length="449" mass="48911">MPDISQKSTTSSTDDCSAVHDPEIQLEKNQLRVVSNNETPLEYDFPEGSLRGWMVLIGSTISQFCAFGYTNAFGVYNDFYVRQYLKEKYTSSQISWIGSVQVLIAMSLGLFTGKAFDAGYFYHMAIGGTFALSFSLFMLSLTRPESYYQVFLAQGLLSSIGIGLLYVPSLAIVSQYFKRHRAFAMGISSIGGALGGAIHPIMLNTLFHGRVGFHNGVRISAGFLLGLMIISIALTKPRPPQMKTYKSSLWKDFCRFLCEPAYVLTTLGTFFTMISYYFPIFFLQLFAITQGIDPKLAFYTLTILNGASILGRIVPALVVNRYGVFNTMTLCLTGCTLLIFCDLGVKNATGIVLFAIAYGFFTGAFSGLLGPMVAALAKNDAEIGARMGICFTFSGIGGLLGNPIAGAFLSSSFEWWKPIVFAGMASAAGAALTLAARFLLVKQRGTQFV</sequence>
<dbReference type="InterPro" id="IPR011701">
    <property type="entry name" value="MFS"/>
</dbReference>
<dbReference type="GO" id="GO:0016020">
    <property type="term" value="C:membrane"/>
    <property type="evidence" value="ECO:0007669"/>
    <property type="project" value="UniProtKB-SubCell"/>
</dbReference>
<name>A0A2A9NHF3_9AGAR</name>
<dbReference type="SUPFAM" id="SSF103473">
    <property type="entry name" value="MFS general substrate transporter"/>
    <property type="match status" value="1"/>
</dbReference>
<feature type="transmembrane region" description="Helical" evidence="3">
    <location>
        <begin position="298"/>
        <end position="318"/>
    </location>
</feature>
<keyword evidence="3" id="KW-0472">Membrane</keyword>
<dbReference type="PANTHER" id="PTHR11360">
    <property type="entry name" value="MONOCARBOXYLATE TRANSPORTER"/>
    <property type="match status" value="1"/>
</dbReference>
<feature type="transmembrane region" description="Helical" evidence="3">
    <location>
        <begin position="94"/>
        <end position="113"/>
    </location>
</feature>
<feature type="transmembrane region" description="Helical" evidence="3">
    <location>
        <begin position="256"/>
        <end position="278"/>
    </location>
</feature>
<dbReference type="GO" id="GO:0022857">
    <property type="term" value="F:transmembrane transporter activity"/>
    <property type="evidence" value="ECO:0007669"/>
    <property type="project" value="InterPro"/>
</dbReference>
<feature type="transmembrane region" description="Helical" evidence="3">
    <location>
        <begin position="182"/>
        <end position="203"/>
    </location>
</feature>
<evidence type="ECO:0000256" key="2">
    <source>
        <dbReference type="ARBA" id="ARBA00006727"/>
    </source>
</evidence>
<keyword evidence="5" id="KW-1185">Reference proteome</keyword>
<keyword evidence="3" id="KW-1133">Transmembrane helix</keyword>
<feature type="transmembrane region" description="Helical" evidence="3">
    <location>
        <begin position="215"/>
        <end position="235"/>
    </location>
</feature>
<organism evidence="4 5">
    <name type="scientific">Amanita thiersii Skay4041</name>
    <dbReference type="NCBI Taxonomy" id="703135"/>
    <lineage>
        <taxon>Eukaryota</taxon>
        <taxon>Fungi</taxon>
        <taxon>Dikarya</taxon>
        <taxon>Basidiomycota</taxon>
        <taxon>Agaricomycotina</taxon>
        <taxon>Agaricomycetes</taxon>
        <taxon>Agaricomycetidae</taxon>
        <taxon>Agaricales</taxon>
        <taxon>Pluteineae</taxon>
        <taxon>Amanitaceae</taxon>
        <taxon>Amanita</taxon>
    </lineage>
</organism>
<evidence type="ECO:0008006" key="6">
    <source>
        <dbReference type="Google" id="ProtNLM"/>
    </source>
</evidence>
<evidence type="ECO:0000256" key="1">
    <source>
        <dbReference type="ARBA" id="ARBA00004141"/>
    </source>
</evidence>
<comment type="similarity">
    <text evidence="2">Belongs to the major facilitator superfamily. Monocarboxylate porter (TC 2.A.1.13) family.</text>
</comment>
<feature type="transmembrane region" description="Helical" evidence="3">
    <location>
        <begin position="415"/>
        <end position="440"/>
    </location>
</feature>
<feature type="transmembrane region" description="Helical" evidence="3">
    <location>
        <begin position="120"/>
        <end position="141"/>
    </location>
</feature>
<proteinExistence type="inferred from homology"/>
<dbReference type="AlphaFoldDB" id="A0A2A9NHF3"/>
<dbReference type="PANTHER" id="PTHR11360:SF319">
    <property type="entry name" value="MAJOR FACILITATOR SUPERFAMILY (MFS) PROFILE DOMAIN-CONTAINING PROTEIN"/>
    <property type="match status" value="1"/>
</dbReference>